<dbReference type="HOGENOM" id="CLU_013687_0_0_5"/>
<dbReference type="PANTHER" id="PTHR30435">
    <property type="entry name" value="FLAGELLAR PROTEIN"/>
    <property type="match status" value="1"/>
</dbReference>
<dbReference type="eggNOG" id="COG4786">
    <property type="taxonomic scope" value="Bacteria"/>
</dbReference>
<protein>
    <recommendedName>
        <fullName evidence="4">Flagellar basal-body rod protein FlgF</fullName>
    </recommendedName>
</protein>
<dbReference type="GO" id="GO:0071978">
    <property type="term" value="P:bacterial-type flagellum-dependent swarming motility"/>
    <property type="evidence" value="ECO:0007669"/>
    <property type="project" value="TreeGrafter"/>
</dbReference>
<comment type="similarity">
    <text evidence="2 4">Belongs to the flagella basal body rod proteins family.</text>
</comment>
<evidence type="ECO:0000259" key="6">
    <source>
        <dbReference type="Pfam" id="PF22692"/>
    </source>
</evidence>
<evidence type="ECO:0000256" key="1">
    <source>
        <dbReference type="ARBA" id="ARBA00004117"/>
    </source>
</evidence>
<evidence type="ECO:0000313" key="7">
    <source>
        <dbReference type="EMBL" id="EPX77331.1"/>
    </source>
</evidence>
<comment type="subcellular location">
    <subcellularLocation>
        <location evidence="1 4">Bacterial flagellum basal body</location>
    </subcellularLocation>
</comment>
<dbReference type="NCBIfam" id="TIGR02490">
    <property type="entry name" value="flgF"/>
    <property type="match status" value="1"/>
</dbReference>
<evidence type="ECO:0000313" key="8">
    <source>
        <dbReference type="Proteomes" id="UP000015351"/>
    </source>
</evidence>
<reference evidence="8" key="1">
    <citation type="journal article" date="2013" name="Stand. Genomic Sci.">
        <title>Genome sequence of the Litoreibacter arenae type strain (DSM 19593(T)), a member of the Roseobacter clade isolated from sea sand.</title>
        <authorList>
            <person name="Riedel T."/>
            <person name="Fiebig A."/>
            <person name="Petersen J."/>
            <person name="Gronow S."/>
            <person name="Kyrpides N.C."/>
            <person name="Goker M."/>
            <person name="Klenk H.P."/>
        </authorList>
    </citation>
    <scope>NUCLEOTIDE SEQUENCE [LARGE SCALE GENOMIC DNA]</scope>
    <source>
        <strain evidence="8">DSM 19593</strain>
    </source>
</reference>
<accession>S9Q7G7</accession>
<keyword evidence="3 4" id="KW-0975">Bacterial flagellum</keyword>
<keyword evidence="7" id="KW-0282">Flagellum</keyword>
<evidence type="ECO:0000256" key="4">
    <source>
        <dbReference type="RuleBase" id="RU362116"/>
    </source>
</evidence>
<comment type="caution">
    <text evidence="7">The sequence shown here is derived from an EMBL/GenBank/DDBJ whole genome shotgun (WGS) entry which is preliminary data.</text>
</comment>
<organism evidence="7 8">
    <name type="scientific">Litoreibacter arenae DSM 19593</name>
    <dbReference type="NCBI Taxonomy" id="1123360"/>
    <lineage>
        <taxon>Bacteria</taxon>
        <taxon>Pseudomonadati</taxon>
        <taxon>Pseudomonadota</taxon>
        <taxon>Alphaproteobacteria</taxon>
        <taxon>Rhodobacterales</taxon>
        <taxon>Roseobacteraceae</taxon>
        <taxon>Litoreibacter</taxon>
    </lineage>
</organism>
<keyword evidence="7" id="KW-0966">Cell projection</keyword>
<dbReference type="InterPro" id="IPR012836">
    <property type="entry name" value="FlgF"/>
</dbReference>
<feature type="domain" description="Flagellar hook protein FlgE/F/G-like D1" evidence="6">
    <location>
        <begin position="68"/>
        <end position="133"/>
    </location>
</feature>
<dbReference type="AlphaFoldDB" id="S9Q7G7"/>
<dbReference type="SUPFAM" id="SSF117143">
    <property type="entry name" value="Flagellar hook protein flgE"/>
    <property type="match status" value="1"/>
</dbReference>
<dbReference type="InterPro" id="IPR053967">
    <property type="entry name" value="LlgE_F_G-like_D1"/>
</dbReference>
<dbReference type="NCBIfam" id="TIGR03506">
    <property type="entry name" value="FlgEFG_subfam"/>
    <property type="match status" value="1"/>
</dbReference>
<dbReference type="InterPro" id="IPR020013">
    <property type="entry name" value="Flagellar_FlgE/F/G"/>
</dbReference>
<gene>
    <name evidence="7" type="ORF">thalar_03053</name>
</gene>
<dbReference type="GO" id="GO:0030694">
    <property type="term" value="C:bacterial-type flagellum basal body, rod"/>
    <property type="evidence" value="ECO:0007669"/>
    <property type="project" value="UniProtKB-UniRule"/>
</dbReference>
<keyword evidence="7" id="KW-0969">Cilium</keyword>
<dbReference type="InterPro" id="IPR037925">
    <property type="entry name" value="FlgE/F/G-like"/>
</dbReference>
<dbReference type="PANTHER" id="PTHR30435:SF19">
    <property type="entry name" value="FLAGELLAR BASAL-BODY ROD PROTEIN FLGG"/>
    <property type="match status" value="1"/>
</dbReference>
<dbReference type="Pfam" id="PF06429">
    <property type="entry name" value="Flg_bbr_C"/>
    <property type="match status" value="1"/>
</dbReference>
<dbReference type="STRING" id="1123360.thalar_03053"/>
<dbReference type="PATRIC" id="fig|1123360.3.peg.3026"/>
<evidence type="ECO:0000256" key="2">
    <source>
        <dbReference type="ARBA" id="ARBA00009677"/>
    </source>
</evidence>
<evidence type="ECO:0000259" key="5">
    <source>
        <dbReference type="Pfam" id="PF06429"/>
    </source>
</evidence>
<keyword evidence="8" id="KW-1185">Reference proteome</keyword>
<dbReference type="Pfam" id="PF22692">
    <property type="entry name" value="LlgE_F_G_D1"/>
    <property type="match status" value="1"/>
</dbReference>
<proteinExistence type="inferred from homology"/>
<dbReference type="Proteomes" id="UP000015351">
    <property type="component" value="Unassembled WGS sequence"/>
</dbReference>
<name>S9Q7G7_9RHOB</name>
<feature type="domain" description="Flagellar basal-body/hook protein C-terminal" evidence="5">
    <location>
        <begin position="176"/>
        <end position="220"/>
    </location>
</feature>
<sequence length="224" mass="23571">MKEMRLVANNIANMATTGFRSEKAIFSEHVVQLGLDGESLSMARAGAHVTDFAQGALTKTGGTFDLGIEGNGFFQIETPAGVRLTRAGAFSILPTGELVSPEGYPLLDAGGASLTVPVDVTDISISGDGTVSADGNPIGQIALVVPSDENDLEREDGVMFKTASDVLPAEGASMSQGFLEASNVEAVTQVARMIEVQRSYEMGQSFLEKEDERLRSILTLVGGR</sequence>
<dbReference type="InterPro" id="IPR010930">
    <property type="entry name" value="Flg_bb/hook_C_dom"/>
</dbReference>
<dbReference type="NCBIfam" id="NF009332">
    <property type="entry name" value="PRK12690.1"/>
    <property type="match status" value="1"/>
</dbReference>
<comment type="subunit">
    <text evidence="4">The basal body constitutes a major portion of the flagellar organelle and consists of five rings (E,L,P,S, and M) mounted on a central rod. The rod consists of about 26 subunits of FlgG in the distal portion, and FlgB, FlgC and FlgF are thought to build up the proximal portion of the rod with about 6 subunits each.</text>
</comment>
<evidence type="ECO:0000256" key="3">
    <source>
        <dbReference type="ARBA" id="ARBA00023143"/>
    </source>
</evidence>
<dbReference type="EMBL" id="AONI01000015">
    <property type="protein sequence ID" value="EPX77331.1"/>
    <property type="molecule type" value="Genomic_DNA"/>
</dbReference>